<dbReference type="Proteomes" id="UP000682733">
    <property type="component" value="Unassembled WGS sequence"/>
</dbReference>
<evidence type="ECO:0000313" key="1">
    <source>
        <dbReference type="EMBL" id="CAF4331300.1"/>
    </source>
</evidence>
<accession>A0A8S2U973</accession>
<feature type="non-terminal residue" evidence="1">
    <location>
        <position position="1"/>
    </location>
</feature>
<protein>
    <submittedName>
        <fullName evidence="1">Uncharacterized protein</fullName>
    </submittedName>
</protein>
<sequence>MVLNFLKKNDYWTQVGGTEGFLAAVKQLGSDYRELDVEGSNGYTKSDGIWGRLAERTQNPKKNTYETRKWLYTTCGRGHCKGEKCPVKVTVEAEDEPKNKASPCLFKRNLRYANEDPLKEGNFTEVPSIDVLKTAKQRYNKKYRLDEDYFQELRMSGFFTRCTDDESEDIK</sequence>
<organism evidence="1 2">
    <name type="scientific">Didymodactylos carnosus</name>
    <dbReference type="NCBI Taxonomy" id="1234261"/>
    <lineage>
        <taxon>Eukaryota</taxon>
        <taxon>Metazoa</taxon>
        <taxon>Spiralia</taxon>
        <taxon>Gnathifera</taxon>
        <taxon>Rotifera</taxon>
        <taxon>Eurotatoria</taxon>
        <taxon>Bdelloidea</taxon>
        <taxon>Philodinida</taxon>
        <taxon>Philodinidae</taxon>
        <taxon>Didymodactylos</taxon>
    </lineage>
</organism>
<name>A0A8S2U973_9BILA</name>
<comment type="caution">
    <text evidence="1">The sequence shown here is derived from an EMBL/GenBank/DDBJ whole genome shotgun (WGS) entry which is preliminary data.</text>
</comment>
<dbReference type="EMBL" id="CAJOBA010061471">
    <property type="protein sequence ID" value="CAF4331300.1"/>
    <property type="molecule type" value="Genomic_DNA"/>
</dbReference>
<gene>
    <name evidence="1" type="ORF">TMI583_LOCUS40090</name>
</gene>
<proteinExistence type="predicted"/>
<evidence type="ECO:0000313" key="2">
    <source>
        <dbReference type="Proteomes" id="UP000682733"/>
    </source>
</evidence>
<reference evidence="1" key="1">
    <citation type="submission" date="2021-02" db="EMBL/GenBank/DDBJ databases">
        <authorList>
            <person name="Nowell W R."/>
        </authorList>
    </citation>
    <scope>NUCLEOTIDE SEQUENCE</scope>
</reference>
<dbReference type="AlphaFoldDB" id="A0A8S2U973"/>